<protein>
    <submittedName>
        <fullName evidence="3">Uncharacterized protein</fullName>
    </submittedName>
</protein>
<keyword evidence="2" id="KW-0472">Membrane</keyword>
<sequence length="241" mass="25447">MGGNGASQTSHGGSQGMTGGGMPDRGSHNGGIPGGGVPGGGVPSGGAPGGGGGVPGGSGGHDRMRRNRQDGRRRWAIAGMVVLLVIVCATVVWAWHRSNADAEVGPYQLPAQSDRRYTLKNMTDMITDCNDPDNADGTKAQFQIVPEGAAGENEHPPRDIYLTVPANEARHPLQSEGFQCMAEELGMPDETQRALVGQSQPSTEEAAMPMSWNELGFRAWQSNDGTFRLHVIWYDPAALEE</sequence>
<name>A0A2T3GBH8_9BIFI</name>
<accession>A0A2T3GBH8</accession>
<comment type="caution">
    <text evidence="3">The sequence shown here is derived from an EMBL/GenBank/DDBJ whole genome shotgun (WGS) entry which is preliminary data.</text>
</comment>
<evidence type="ECO:0000313" key="3">
    <source>
        <dbReference type="EMBL" id="PST46838.1"/>
    </source>
</evidence>
<gene>
    <name evidence="3" type="ORF">CPA40_04080</name>
</gene>
<reference evidence="3 4" key="2">
    <citation type="submission" date="2018-03" db="EMBL/GenBank/DDBJ databases">
        <title>The comparative genomics of Bifidobacterium callitrichos reflects dietary carbohydrate utilization within the common marmoset gut.</title>
        <authorList>
            <person name="Rani A."/>
        </authorList>
    </citation>
    <scope>NUCLEOTIDE SEQUENCE [LARGE SCALE GENOMIC DNA]</scope>
    <source>
        <strain evidence="3 4">UMA51805</strain>
    </source>
</reference>
<evidence type="ECO:0000256" key="1">
    <source>
        <dbReference type="SAM" id="MobiDB-lite"/>
    </source>
</evidence>
<evidence type="ECO:0000256" key="2">
    <source>
        <dbReference type="SAM" id="Phobius"/>
    </source>
</evidence>
<keyword evidence="2" id="KW-0812">Transmembrane</keyword>
<feature type="region of interest" description="Disordered" evidence="1">
    <location>
        <begin position="1"/>
        <end position="66"/>
    </location>
</feature>
<feature type="compositionally biased region" description="Gly residues" evidence="1">
    <location>
        <begin position="13"/>
        <end position="59"/>
    </location>
</feature>
<proteinExistence type="predicted"/>
<dbReference type="EMBL" id="NWTX01000004">
    <property type="protein sequence ID" value="PST46838.1"/>
    <property type="molecule type" value="Genomic_DNA"/>
</dbReference>
<keyword evidence="2" id="KW-1133">Transmembrane helix</keyword>
<feature type="transmembrane region" description="Helical" evidence="2">
    <location>
        <begin position="75"/>
        <end position="95"/>
    </location>
</feature>
<keyword evidence="4" id="KW-1185">Reference proteome</keyword>
<organism evidence="3 4">
    <name type="scientific">Bifidobacterium callitrichos</name>
    <dbReference type="NCBI Taxonomy" id="762209"/>
    <lineage>
        <taxon>Bacteria</taxon>
        <taxon>Bacillati</taxon>
        <taxon>Actinomycetota</taxon>
        <taxon>Actinomycetes</taxon>
        <taxon>Bifidobacteriales</taxon>
        <taxon>Bifidobacteriaceae</taxon>
        <taxon>Bifidobacterium</taxon>
    </lineage>
</organism>
<dbReference type="AlphaFoldDB" id="A0A2T3GBH8"/>
<reference evidence="4" key="1">
    <citation type="submission" date="2017-09" db="EMBL/GenBank/DDBJ databases">
        <authorList>
            <person name="Sela D.A."/>
            <person name="Albert K."/>
        </authorList>
    </citation>
    <scope>NUCLEOTIDE SEQUENCE [LARGE SCALE GENOMIC DNA]</scope>
    <source>
        <strain evidence="4">UMA51805</strain>
    </source>
</reference>
<dbReference type="Proteomes" id="UP000240228">
    <property type="component" value="Unassembled WGS sequence"/>
</dbReference>
<evidence type="ECO:0000313" key="4">
    <source>
        <dbReference type="Proteomes" id="UP000240228"/>
    </source>
</evidence>